<protein>
    <submittedName>
        <fullName evidence="2">Uncharacterized protein</fullName>
    </submittedName>
</protein>
<organism evidence="1 2">
    <name type="scientific">Trichuris muris</name>
    <name type="common">Mouse whipworm</name>
    <dbReference type="NCBI Taxonomy" id="70415"/>
    <lineage>
        <taxon>Eukaryota</taxon>
        <taxon>Metazoa</taxon>
        <taxon>Ecdysozoa</taxon>
        <taxon>Nematoda</taxon>
        <taxon>Enoplea</taxon>
        <taxon>Dorylaimia</taxon>
        <taxon>Trichinellida</taxon>
        <taxon>Trichuridae</taxon>
        <taxon>Trichuris</taxon>
    </lineage>
</organism>
<reference evidence="2" key="1">
    <citation type="submission" date="2019-12" db="UniProtKB">
        <authorList>
            <consortium name="WormBaseParasite"/>
        </authorList>
    </citation>
    <scope>IDENTIFICATION</scope>
</reference>
<proteinExistence type="predicted"/>
<accession>A0A5S6Q4V4</accession>
<name>A0A5S6Q4V4_TRIMR</name>
<sequence length="68" mass="7626">MANRLLIGITVGPRQAWKQSLSRYPPVEDELVLMRVRVVPLTQAFENILNAIEEVPAGLEWLVGDGRV</sequence>
<evidence type="ECO:0000313" key="1">
    <source>
        <dbReference type="Proteomes" id="UP000046395"/>
    </source>
</evidence>
<dbReference type="AlphaFoldDB" id="A0A5S6Q4V4"/>
<evidence type="ECO:0000313" key="2">
    <source>
        <dbReference type="WBParaSite" id="TMUE_0000002270.1"/>
    </source>
</evidence>
<dbReference type="WBParaSite" id="TMUE_0000002270.1">
    <property type="protein sequence ID" value="TMUE_0000002270.1"/>
    <property type="gene ID" value="WBGene00298118"/>
</dbReference>
<keyword evidence="1" id="KW-1185">Reference proteome</keyword>
<dbReference type="Proteomes" id="UP000046395">
    <property type="component" value="Unassembled WGS sequence"/>
</dbReference>